<protein>
    <submittedName>
        <fullName evidence="1">Uncharacterized protein</fullName>
    </submittedName>
</protein>
<reference evidence="1" key="1">
    <citation type="journal article" date="2015" name="Nature">
        <title>Complex archaea that bridge the gap between prokaryotes and eukaryotes.</title>
        <authorList>
            <person name="Spang A."/>
            <person name="Saw J.H."/>
            <person name="Jorgensen S.L."/>
            <person name="Zaremba-Niedzwiedzka K."/>
            <person name="Martijn J."/>
            <person name="Lind A.E."/>
            <person name="van Eijk R."/>
            <person name="Schleper C."/>
            <person name="Guy L."/>
            <person name="Ettema T.J."/>
        </authorList>
    </citation>
    <scope>NUCLEOTIDE SEQUENCE</scope>
</reference>
<dbReference type="EMBL" id="LAZR01032852">
    <property type="protein sequence ID" value="KKL49741.1"/>
    <property type="molecule type" value="Genomic_DNA"/>
</dbReference>
<evidence type="ECO:0000313" key="1">
    <source>
        <dbReference type="EMBL" id="KKL49741.1"/>
    </source>
</evidence>
<comment type="caution">
    <text evidence="1">The sequence shown here is derived from an EMBL/GenBank/DDBJ whole genome shotgun (WGS) entry which is preliminary data.</text>
</comment>
<organism evidence="1">
    <name type="scientific">marine sediment metagenome</name>
    <dbReference type="NCBI Taxonomy" id="412755"/>
    <lineage>
        <taxon>unclassified sequences</taxon>
        <taxon>metagenomes</taxon>
        <taxon>ecological metagenomes</taxon>
    </lineage>
</organism>
<proteinExistence type="predicted"/>
<name>A0A0F9D7S2_9ZZZZ</name>
<gene>
    <name evidence="1" type="ORF">LCGC14_2312520</name>
</gene>
<accession>A0A0F9D7S2</accession>
<sequence>MVQLNNTIRFWEDKLGNKGLFDVSTTTLIELTIKYLKVLKETGYTDPNDR</sequence>
<dbReference type="AlphaFoldDB" id="A0A0F9D7S2"/>